<evidence type="ECO:0000313" key="1">
    <source>
        <dbReference type="EMBL" id="DAF85963.1"/>
    </source>
</evidence>
<proteinExistence type="predicted"/>
<name>A0A8S5TUU1_9CAUD</name>
<accession>A0A8S5TUU1</accession>
<protein>
    <submittedName>
        <fullName evidence="1">Uncharacterized protein</fullName>
    </submittedName>
</protein>
<sequence>MNELVMISAYVENRIEFYKADQGEQTFNNRIIEELSAIYAMVNSVLVVENEKKEIAKVLTRIAMLGKPLTEEEFIESLNKD</sequence>
<organism evidence="1">
    <name type="scientific">Podoviridae sp. ctCmm1</name>
    <dbReference type="NCBI Taxonomy" id="2825231"/>
    <lineage>
        <taxon>Viruses</taxon>
        <taxon>Duplodnaviria</taxon>
        <taxon>Heunggongvirae</taxon>
        <taxon>Uroviricota</taxon>
        <taxon>Caudoviricetes</taxon>
    </lineage>
</organism>
<reference evidence="1" key="1">
    <citation type="journal article" date="2021" name="Proc. Natl. Acad. Sci. U.S.A.">
        <title>A Catalog of Tens of Thousands of Viruses from Human Metagenomes Reveals Hidden Associations with Chronic Diseases.</title>
        <authorList>
            <person name="Tisza M.J."/>
            <person name="Buck C.B."/>
        </authorList>
    </citation>
    <scope>NUCLEOTIDE SEQUENCE</scope>
    <source>
        <strain evidence="1">CtCmm1</strain>
    </source>
</reference>
<dbReference type="EMBL" id="BK015933">
    <property type="protein sequence ID" value="DAF85963.1"/>
    <property type="molecule type" value="Genomic_DNA"/>
</dbReference>